<comment type="subcellular location">
    <subcellularLocation>
        <location evidence="2">Cytoplasm</location>
    </subcellularLocation>
    <subcellularLocation>
        <location evidence="1">Mitochondrion</location>
    </subcellularLocation>
</comment>
<accession>A0AAE9W7Z9</accession>
<feature type="compositionally biased region" description="Basic and acidic residues" evidence="15">
    <location>
        <begin position="53"/>
        <end position="67"/>
    </location>
</feature>
<keyword evidence="8 14" id="KW-0067">ATP-binding</keyword>
<evidence type="ECO:0000256" key="5">
    <source>
        <dbReference type="ARBA" id="ARBA00022490"/>
    </source>
</evidence>
<dbReference type="GO" id="GO:0006438">
    <property type="term" value="P:valyl-tRNA aminoacylation"/>
    <property type="evidence" value="ECO:0007669"/>
    <property type="project" value="InterPro"/>
</dbReference>
<dbReference type="HAMAP" id="MF_02004">
    <property type="entry name" value="Val_tRNA_synth_type1"/>
    <property type="match status" value="1"/>
</dbReference>
<feature type="region of interest" description="Disordered" evidence="15">
    <location>
        <begin position="1"/>
        <end position="67"/>
    </location>
</feature>
<evidence type="ECO:0000313" key="19">
    <source>
        <dbReference type="Proteomes" id="UP001212411"/>
    </source>
</evidence>
<dbReference type="SUPFAM" id="SSF47323">
    <property type="entry name" value="Anticodon-binding domain of a subclass of class I aminoacyl-tRNA synthetases"/>
    <property type="match status" value="1"/>
</dbReference>
<feature type="domain" description="Aminoacyl-tRNA synthetase class Ia" evidence="16">
    <location>
        <begin position="108"/>
        <end position="731"/>
    </location>
</feature>
<evidence type="ECO:0000313" key="18">
    <source>
        <dbReference type="EMBL" id="WBW71460.1"/>
    </source>
</evidence>
<evidence type="ECO:0000256" key="1">
    <source>
        <dbReference type="ARBA" id="ARBA00004173"/>
    </source>
</evidence>
<keyword evidence="6 14" id="KW-0436">Ligase</keyword>
<evidence type="ECO:0000256" key="4">
    <source>
        <dbReference type="ARBA" id="ARBA00013169"/>
    </source>
</evidence>
<dbReference type="SUPFAM" id="SSF52374">
    <property type="entry name" value="Nucleotidylyl transferase"/>
    <property type="match status" value="1"/>
</dbReference>
<dbReference type="PRINTS" id="PR00986">
    <property type="entry name" value="TRNASYNTHVAL"/>
</dbReference>
<dbReference type="InterPro" id="IPR033705">
    <property type="entry name" value="Anticodon_Ia_Val"/>
</dbReference>
<dbReference type="Pfam" id="PF00133">
    <property type="entry name" value="tRNA-synt_1"/>
    <property type="match status" value="1"/>
</dbReference>
<dbReference type="EC" id="6.1.1.9" evidence="4"/>
<name>A0AAE9W7Z9_9SCHI</name>
<dbReference type="PANTHER" id="PTHR11946:SF109">
    <property type="entry name" value="VALINE--TRNA LIGASE"/>
    <property type="match status" value="1"/>
</dbReference>
<dbReference type="RefSeq" id="XP_056035703.1">
    <property type="nucleotide sequence ID" value="XM_056180172.1"/>
</dbReference>
<evidence type="ECO:0000256" key="13">
    <source>
        <dbReference type="ARBA" id="ARBA00047552"/>
    </source>
</evidence>
<dbReference type="InterPro" id="IPR002300">
    <property type="entry name" value="aa-tRNA-synth_Ia"/>
</dbReference>
<dbReference type="InterPro" id="IPR014729">
    <property type="entry name" value="Rossmann-like_a/b/a_fold"/>
</dbReference>
<reference evidence="18 19" key="1">
    <citation type="journal article" date="2023" name="G3 (Bethesda)">
        <title>A high-quality reference genome for the fission yeast Schizosaccharomyces osmophilus.</title>
        <authorList>
            <person name="Jia G.S."/>
            <person name="Zhang W.C."/>
            <person name="Liang Y."/>
            <person name="Liu X.H."/>
            <person name="Rhind N."/>
            <person name="Pidoux A."/>
            <person name="Brysch-Herzberg M."/>
            <person name="Du L.L."/>
        </authorList>
    </citation>
    <scope>NUCLEOTIDE SEQUENCE [LARGE SCALE GENOMIC DNA]</scope>
    <source>
        <strain evidence="18 19">CBS 15793</strain>
    </source>
</reference>
<dbReference type="InterPro" id="IPR009008">
    <property type="entry name" value="Val/Leu/Ile-tRNA-synth_edit"/>
</dbReference>
<keyword evidence="5" id="KW-0963">Cytoplasm</keyword>
<dbReference type="GO" id="GO:0002161">
    <property type="term" value="F:aminoacyl-tRNA deacylase activity"/>
    <property type="evidence" value="ECO:0007669"/>
    <property type="project" value="InterPro"/>
</dbReference>
<dbReference type="InterPro" id="IPR009080">
    <property type="entry name" value="tRNAsynth_Ia_anticodon-bd"/>
</dbReference>
<dbReference type="GO" id="GO:0005524">
    <property type="term" value="F:ATP binding"/>
    <property type="evidence" value="ECO:0007669"/>
    <property type="project" value="UniProtKB-KW"/>
</dbReference>
<comment type="similarity">
    <text evidence="3 14">Belongs to the class-I aminoacyl-tRNA synthetase family.</text>
</comment>
<keyword evidence="7 14" id="KW-0547">Nucleotide-binding</keyword>
<evidence type="ECO:0000256" key="15">
    <source>
        <dbReference type="SAM" id="MobiDB-lite"/>
    </source>
</evidence>
<protein>
    <recommendedName>
        <fullName evidence="12">Valine--tRNA ligase, mitochondrial</fullName>
        <ecNumber evidence="4">6.1.1.9</ecNumber>
    </recommendedName>
    <alternativeName>
        <fullName evidence="11">Valyl-tRNA synthetase</fullName>
    </alternativeName>
</protein>
<evidence type="ECO:0000256" key="11">
    <source>
        <dbReference type="ARBA" id="ARBA00029936"/>
    </source>
</evidence>
<organism evidence="18 19">
    <name type="scientific">Schizosaccharomyces osmophilus</name>
    <dbReference type="NCBI Taxonomy" id="2545709"/>
    <lineage>
        <taxon>Eukaryota</taxon>
        <taxon>Fungi</taxon>
        <taxon>Dikarya</taxon>
        <taxon>Ascomycota</taxon>
        <taxon>Taphrinomycotina</taxon>
        <taxon>Schizosaccharomycetes</taxon>
        <taxon>Schizosaccharomycetales</taxon>
        <taxon>Schizosaccharomycetaceae</taxon>
        <taxon>Schizosaccharomyces</taxon>
    </lineage>
</organism>
<dbReference type="Gene3D" id="3.90.740.10">
    <property type="entry name" value="Valyl/Leucyl/Isoleucyl-tRNA synthetase, editing domain"/>
    <property type="match status" value="1"/>
</dbReference>
<gene>
    <name evidence="18" type="primary">vrs1</name>
    <name evidence="18" type="ORF">SOMG_01379</name>
</gene>
<dbReference type="PANTHER" id="PTHR11946">
    <property type="entry name" value="VALYL-TRNA SYNTHETASES"/>
    <property type="match status" value="1"/>
</dbReference>
<evidence type="ECO:0000259" key="17">
    <source>
        <dbReference type="Pfam" id="PF08264"/>
    </source>
</evidence>
<evidence type="ECO:0000256" key="10">
    <source>
        <dbReference type="ARBA" id="ARBA00023146"/>
    </source>
</evidence>
<proteinExistence type="inferred from homology"/>
<dbReference type="EMBL" id="CP115611">
    <property type="protein sequence ID" value="WBW71460.1"/>
    <property type="molecule type" value="Genomic_DNA"/>
</dbReference>
<evidence type="ECO:0000256" key="3">
    <source>
        <dbReference type="ARBA" id="ARBA00005594"/>
    </source>
</evidence>
<dbReference type="KEGG" id="som:SOMG_01379"/>
<dbReference type="PROSITE" id="PS00178">
    <property type="entry name" value="AA_TRNA_LIGASE_I"/>
    <property type="match status" value="1"/>
</dbReference>
<feature type="compositionally biased region" description="Basic and acidic residues" evidence="15">
    <location>
        <begin position="22"/>
        <end position="46"/>
    </location>
</feature>
<evidence type="ECO:0000256" key="12">
    <source>
        <dbReference type="ARBA" id="ARBA00040837"/>
    </source>
</evidence>
<dbReference type="FunFam" id="1.10.730.10:FF:000009">
    <property type="entry name" value="Valine--tRNA ligase, mitochondrial"/>
    <property type="match status" value="1"/>
</dbReference>
<dbReference type="InterPro" id="IPR013155">
    <property type="entry name" value="M/V/L/I-tRNA-synth_anticd-bd"/>
</dbReference>
<dbReference type="FunFam" id="3.40.50.620:FF:000078">
    <property type="entry name" value="Valine--tRNA ligase, mitochondrial"/>
    <property type="match status" value="1"/>
</dbReference>
<dbReference type="FunFam" id="3.90.740.10:FF:000005">
    <property type="entry name" value="Valine--tRNA ligase, mitochondrial"/>
    <property type="match status" value="1"/>
</dbReference>
<evidence type="ECO:0000256" key="9">
    <source>
        <dbReference type="ARBA" id="ARBA00022917"/>
    </source>
</evidence>
<dbReference type="Gene3D" id="1.10.730.10">
    <property type="entry name" value="Isoleucyl-tRNA Synthetase, Domain 1"/>
    <property type="match status" value="1"/>
</dbReference>
<evidence type="ECO:0000256" key="8">
    <source>
        <dbReference type="ARBA" id="ARBA00022840"/>
    </source>
</evidence>
<keyword evidence="19" id="KW-1185">Reference proteome</keyword>
<feature type="domain" description="Methionyl/Valyl/Leucyl/Isoleucyl-tRNA synthetase anticodon-binding" evidence="17">
    <location>
        <begin position="776"/>
        <end position="922"/>
    </location>
</feature>
<dbReference type="Pfam" id="PF08264">
    <property type="entry name" value="Anticodon_1"/>
    <property type="match status" value="1"/>
</dbReference>
<sequence length="982" mass="111832">MADKSTEAAQSKEVQNPPSSHEPPKPKTEKELERERQKAAKLEKFHAKLASKKAKEESRKPKIEKKSKIAEPTAEFVEQTKLGEKKILQDLESPSLKSYNPRAVESAWYDWWVKSGFFEPEFGPDGKVKEEGKFVITSPPPNVTGALHIGHALTIAIQDSLARWNRMKGKTVLFLGGFDHAGLSTQSVVEKKLWAEKKQTRHDYPRNDFVDIVWKWKEEYHERIKKQMSRLGGSFDWTREAFTMDENLTRAVVETFVRLHEEKIIYRANRLVNWCTALQTTLSNLEVENVEVNGRTEIKVPGYDHLVEVGVLTSIAYEVEGSDEKVIIATTRPETLLGDTAIAVHPQDSRYKHLHGKSVKHPFCDRSLPIICDDIAVDMEFGTGAVKITPAHDPNDYEVGKRHNLAFINILNDDGTLNQSCGEFAGMKRFDVRIKIAERLKELGLFVGTQDNPMVIPVCGKTSDIIEPIMKPQWWVNQKEMANAAAEVVRSGEIDIAPEVSRRDFIRWMENIQDWCISRQLWWGHRIPAYFVKLSDAKNHDKSDDRYWVSGRSIEEVEEKAKAAFPGKSFTLEQDEDVLDTWFSSGLWPFSTLGWPNETADLKAFYPTDLMETGWDILFFWIARMVMMGIKLTGQVPFKRVFCHALVRDAQGRKMSKSLGNVVDPIDVIEGISLQALHDKLLVGNLDNREIEKAKKGQKMSYPKGIPQCGTDALRFTLCSLTSGGRDLNLDILRVEGYRKFCNKLYNATKFALGRLGPSFVPNETDKPTGKESLVEKWIFHRLNVAVDAMNKYMEEMNFLQATSAVYQFWLYELCDVYIENSKYLISDGSPIQQESAKQTLYTVLDTSLRLMHPFMPYVTEEMFQRLPRRPSDATPSIVKAKFPVSREDYAFEQAAKDYESIITVVHSSRSMMADNSVKSDAVLYVHPGQKQQELFNAEIASIQSLIKKCKSLKIVDTDFKGENCAKSDILEGCTVFLEKGE</sequence>
<evidence type="ECO:0000259" key="16">
    <source>
        <dbReference type="Pfam" id="PF00133"/>
    </source>
</evidence>
<dbReference type="GeneID" id="80874861"/>
<keyword evidence="10 14" id="KW-0030">Aminoacyl-tRNA synthetase</keyword>
<feature type="compositionally biased region" description="Polar residues" evidence="15">
    <location>
        <begin position="7"/>
        <end position="16"/>
    </location>
</feature>
<dbReference type="SUPFAM" id="SSF50677">
    <property type="entry name" value="ValRS/IleRS/LeuRS editing domain"/>
    <property type="match status" value="1"/>
</dbReference>
<dbReference type="NCBIfam" id="NF004349">
    <property type="entry name" value="PRK05729.1"/>
    <property type="match status" value="1"/>
</dbReference>
<evidence type="ECO:0000256" key="2">
    <source>
        <dbReference type="ARBA" id="ARBA00004496"/>
    </source>
</evidence>
<comment type="catalytic activity">
    <reaction evidence="13">
        <text>tRNA(Val) + L-valine + ATP = L-valyl-tRNA(Val) + AMP + diphosphate</text>
        <dbReference type="Rhea" id="RHEA:10704"/>
        <dbReference type="Rhea" id="RHEA-COMP:9672"/>
        <dbReference type="Rhea" id="RHEA-COMP:9708"/>
        <dbReference type="ChEBI" id="CHEBI:30616"/>
        <dbReference type="ChEBI" id="CHEBI:33019"/>
        <dbReference type="ChEBI" id="CHEBI:57762"/>
        <dbReference type="ChEBI" id="CHEBI:78442"/>
        <dbReference type="ChEBI" id="CHEBI:78537"/>
        <dbReference type="ChEBI" id="CHEBI:456215"/>
        <dbReference type="EC" id="6.1.1.9"/>
    </reaction>
</comment>
<dbReference type="GO" id="GO:0005829">
    <property type="term" value="C:cytosol"/>
    <property type="evidence" value="ECO:0007669"/>
    <property type="project" value="TreeGrafter"/>
</dbReference>
<evidence type="ECO:0000256" key="14">
    <source>
        <dbReference type="RuleBase" id="RU363035"/>
    </source>
</evidence>
<dbReference type="CDD" id="cd07962">
    <property type="entry name" value="Anticodon_Ia_Val"/>
    <property type="match status" value="1"/>
</dbReference>
<dbReference type="AlphaFoldDB" id="A0AAE9W7Z9"/>
<keyword evidence="9 14" id="KW-0648">Protein biosynthesis</keyword>
<dbReference type="InterPro" id="IPR001412">
    <property type="entry name" value="aa-tRNA-synth_I_CS"/>
</dbReference>
<dbReference type="GO" id="GO:0004832">
    <property type="term" value="F:valine-tRNA ligase activity"/>
    <property type="evidence" value="ECO:0007669"/>
    <property type="project" value="UniProtKB-EC"/>
</dbReference>
<dbReference type="CDD" id="cd00817">
    <property type="entry name" value="ValRS_core"/>
    <property type="match status" value="1"/>
</dbReference>
<dbReference type="GO" id="GO:0005739">
    <property type="term" value="C:mitochondrion"/>
    <property type="evidence" value="ECO:0007669"/>
    <property type="project" value="UniProtKB-SubCell"/>
</dbReference>
<dbReference type="NCBIfam" id="TIGR00422">
    <property type="entry name" value="valS"/>
    <property type="match status" value="1"/>
</dbReference>
<evidence type="ECO:0000256" key="7">
    <source>
        <dbReference type="ARBA" id="ARBA00022741"/>
    </source>
</evidence>
<evidence type="ECO:0000256" key="6">
    <source>
        <dbReference type="ARBA" id="ARBA00022598"/>
    </source>
</evidence>
<dbReference type="InterPro" id="IPR002303">
    <property type="entry name" value="Valyl-tRNA_ligase"/>
</dbReference>
<dbReference type="FunFam" id="3.40.50.620:FF:000020">
    <property type="entry name" value="Valine--tRNA ligase, mitochondrial"/>
    <property type="match status" value="1"/>
</dbReference>
<dbReference type="Gene3D" id="3.40.50.620">
    <property type="entry name" value="HUPs"/>
    <property type="match status" value="2"/>
</dbReference>
<dbReference type="Proteomes" id="UP001212411">
    <property type="component" value="Chromosome 1"/>
</dbReference>